<keyword evidence="8" id="KW-0675">Receptor</keyword>
<dbReference type="OrthoDB" id="425344at2759"/>
<dbReference type="GO" id="GO:0005886">
    <property type="term" value="C:plasma membrane"/>
    <property type="evidence" value="ECO:0007669"/>
    <property type="project" value="UniProtKB-SubCell"/>
</dbReference>
<dbReference type="Pfam" id="PF00003">
    <property type="entry name" value="7tm_3"/>
    <property type="match status" value="1"/>
</dbReference>
<dbReference type="InterPro" id="IPR001828">
    <property type="entry name" value="ANF_lig-bd_rcpt"/>
</dbReference>
<dbReference type="PROSITE" id="PS50259">
    <property type="entry name" value="G_PROTEIN_RECEP_F3_4"/>
    <property type="match status" value="1"/>
</dbReference>
<evidence type="ECO:0000256" key="3">
    <source>
        <dbReference type="ARBA" id="ARBA00022475"/>
    </source>
</evidence>
<evidence type="ECO:0000256" key="4">
    <source>
        <dbReference type="ARBA" id="ARBA00022692"/>
    </source>
</evidence>
<organism evidence="14 15">
    <name type="scientific">Rotaria magnacalcarata</name>
    <dbReference type="NCBI Taxonomy" id="392030"/>
    <lineage>
        <taxon>Eukaryota</taxon>
        <taxon>Metazoa</taxon>
        <taxon>Spiralia</taxon>
        <taxon>Gnathifera</taxon>
        <taxon>Rotifera</taxon>
        <taxon>Eurotatoria</taxon>
        <taxon>Bdelloidea</taxon>
        <taxon>Philodinida</taxon>
        <taxon>Philodinidae</taxon>
        <taxon>Rotaria</taxon>
    </lineage>
</organism>
<feature type="transmembrane region" description="Helical" evidence="12">
    <location>
        <begin position="709"/>
        <end position="728"/>
    </location>
</feature>
<dbReference type="EMBL" id="CAJNOW010011047">
    <property type="protein sequence ID" value="CAF1592338.1"/>
    <property type="molecule type" value="Genomic_DNA"/>
</dbReference>
<feature type="transmembrane region" description="Helical" evidence="12">
    <location>
        <begin position="754"/>
        <end position="773"/>
    </location>
</feature>
<dbReference type="CDD" id="cd15285">
    <property type="entry name" value="7tmC_mGluR_group1"/>
    <property type="match status" value="1"/>
</dbReference>
<keyword evidence="6" id="KW-0297">G-protein coupled receptor</keyword>
<accession>A0A816A8C6</accession>
<evidence type="ECO:0000256" key="8">
    <source>
        <dbReference type="ARBA" id="ARBA00023170"/>
    </source>
</evidence>
<dbReference type="PROSITE" id="PS00981">
    <property type="entry name" value="G_PROTEIN_RECEP_F3_3"/>
    <property type="match status" value="1"/>
</dbReference>
<dbReference type="InterPro" id="IPR050726">
    <property type="entry name" value="mGluR"/>
</dbReference>
<proteinExistence type="inferred from homology"/>
<keyword evidence="10" id="KW-0807">Transducer</keyword>
<feature type="compositionally biased region" description="Polar residues" evidence="11">
    <location>
        <begin position="1065"/>
        <end position="1075"/>
    </location>
</feature>
<dbReference type="Gene3D" id="3.40.50.2300">
    <property type="match status" value="2"/>
</dbReference>
<feature type="transmembrane region" description="Helical" evidence="12">
    <location>
        <begin position="632"/>
        <end position="649"/>
    </location>
</feature>
<name>A0A816A8C6_9BILA</name>
<dbReference type="SUPFAM" id="SSF53822">
    <property type="entry name" value="Periplasmic binding protein-like I"/>
    <property type="match status" value="1"/>
</dbReference>
<evidence type="ECO:0000256" key="12">
    <source>
        <dbReference type="SAM" id="Phobius"/>
    </source>
</evidence>
<comment type="subcellular location">
    <subcellularLocation>
        <location evidence="1">Cell membrane</location>
        <topology evidence="1">Multi-pass membrane protein</topology>
    </subcellularLocation>
</comment>
<dbReference type="GO" id="GO:0004930">
    <property type="term" value="F:G protein-coupled receptor activity"/>
    <property type="evidence" value="ECO:0007669"/>
    <property type="project" value="UniProtKB-KW"/>
</dbReference>
<comment type="caution">
    <text evidence="14">The sequence shown here is derived from an EMBL/GenBank/DDBJ whole genome shotgun (WGS) entry which is preliminary data.</text>
</comment>
<dbReference type="Gene3D" id="2.10.50.30">
    <property type="entry name" value="GPCR, family 3, nine cysteines domain"/>
    <property type="match status" value="1"/>
</dbReference>
<comment type="similarity">
    <text evidence="2">Belongs to the G-protein coupled receptor 3 family.</text>
</comment>
<keyword evidence="3" id="KW-1003">Cell membrane</keyword>
<dbReference type="InterPro" id="IPR028082">
    <property type="entry name" value="Peripla_BP_I"/>
</dbReference>
<reference evidence="14" key="1">
    <citation type="submission" date="2021-02" db="EMBL/GenBank/DDBJ databases">
        <authorList>
            <person name="Nowell W R."/>
        </authorList>
    </citation>
    <scope>NUCLEOTIDE SEQUENCE</scope>
</reference>
<evidence type="ECO:0000256" key="11">
    <source>
        <dbReference type="SAM" id="MobiDB-lite"/>
    </source>
</evidence>
<sequence>MISLRVYDTPSISPASETQIAIGAFFSLHNPPASHGGGRLRECGDIREDYGIHRVEGTFWILDQINANQAILPNINIGYQIRDSCWYAPVALEQTIEFIGNSVLTAADLSANSNGNRAQLAAIIGPGDSSITMQTHNILQLFEMPQIGYSATAKQLSDKEKYKYFTRVIASDTQQAQAIVDIIRQFQWSYVATIGTEGKASKTKTHSNILLLLQIILIRIGDYGRGGVEAIRRLLNKDACIGADLTMPIGANITVAVQLIAQLTTRAPRVQVLVCFCLDHSIRAILQAVKELNYTQRFVIVASDAWADRLNVIPNNTESVALGAITIKARSLRVPGFEQYFRNLHVHNNTRNVWFREYWQQKFACALTGYDDSNNNTRRLNKYSRTCVPEHESLKKVPYNEDPKLAFVINSILAVVHGLDKMHKQVCNGTSGLCADMTRMNSSLLMHFLKSSRFTGITGEEVFFDENGDGPGRYDVLNLQGNADTLDHSLHYVQVGTWSTGKLNLNTSIIRFFSDQRPLEKLNVHRFCSESCHSGHVKKYTDDEKCCWKCHSCGDAIVLDETTCFTCPAGFRPNEDQTACGLLPITTINFRHPLSIIICLVAAIGILISFFVLYIFMRFNATPVVKSTTRELSYLILMGILFCHLTAFVILQKPSFIICVLTRLLPGISFSMIYGSLVTKTNRIARILARSKKKIITRRLKFMSARHQLAIACFILVTEVTIVGVTVYRDPPKAVLIETGGRLLLTCKKSLQGIVAPLGFDGLLVFLCTLYAIKTRNLPENFNEAKFIGFSMYTTCVIWLAFAAVYFAIDVKVFSLCVATNASAYVVLIFLFFPKLYLIIFKPEKNQRSAFATNKDIRCHFGSSTTSKSDMSSYRYSEGSSLFRKSVLHRIRFGNTLRLKAEFINSTASSLRTNDFPGSDRRPSRSLSAYPDQWAHHHHHHRRLSNAPQLEIAAASTDDLYYRTTILNQRTSNNITDVLTIDLPPIPSPPAPTPVLSASSLAASAIINNLDHDETASMIEQKQQQPVAHFPDCIYATTQPNNVNSLGPNDVLRQRGRSKRKKSNSDSTNDIESESSSLWTNDAIGMRSIQNPIKNPDTVCACQLLWQLERETDSIDKFKLFFKRDHLNVDWDYVQGSSEV</sequence>
<evidence type="ECO:0000256" key="2">
    <source>
        <dbReference type="ARBA" id="ARBA00007242"/>
    </source>
</evidence>
<dbReference type="PRINTS" id="PR00248">
    <property type="entry name" value="GPCRMGR"/>
</dbReference>
<keyword evidence="4 12" id="KW-0812">Transmembrane</keyword>
<dbReference type="Pfam" id="PF01094">
    <property type="entry name" value="ANF_receptor"/>
    <property type="match status" value="2"/>
</dbReference>
<dbReference type="InterPro" id="IPR017979">
    <property type="entry name" value="GPCR_3_CS"/>
</dbReference>
<evidence type="ECO:0000256" key="7">
    <source>
        <dbReference type="ARBA" id="ARBA00023136"/>
    </source>
</evidence>
<dbReference type="InterPro" id="IPR000337">
    <property type="entry name" value="GPCR_3"/>
</dbReference>
<evidence type="ECO:0000256" key="1">
    <source>
        <dbReference type="ARBA" id="ARBA00004651"/>
    </source>
</evidence>
<evidence type="ECO:0000313" key="15">
    <source>
        <dbReference type="Proteomes" id="UP000663834"/>
    </source>
</evidence>
<dbReference type="InterPro" id="IPR017978">
    <property type="entry name" value="GPCR_3_C"/>
</dbReference>
<dbReference type="PANTHER" id="PTHR24060">
    <property type="entry name" value="METABOTROPIC GLUTAMATE RECEPTOR"/>
    <property type="match status" value="1"/>
</dbReference>
<gene>
    <name evidence="14" type="ORF">KQP761_LOCUS21335</name>
</gene>
<feature type="transmembrane region" description="Helical" evidence="12">
    <location>
        <begin position="813"/>
        <end position="838"/>
    </location>
</feature>
<dbReference type="AlphaFoldDB" id="A0A816A8C6"/>
<dbReference type="PRINTS" id="PR00593">
    <property type="entry name" value="MTABOTROPICR"/>
</dbReference>
<feature type="region of interest" description="Disordered" evidence="11">
    <location>
        <begin position="1039"/>
        <end position="1075"/>
    </location>
</feature>
<feature type="transmembrane region" description="Helical" evidence="12">
    <location>
        <begin position="785"/>
        <end position="807"/>
    </location>
</feature>
<feature type="transmembrane region" description="Helical" evidence="12">
    <location>
        <begin position="655"/>
        <end position="677"/>
    </location>
</feature>
<evidence type="ECO:0000256" key="5">
    <source>
        <dbReference type="ARBA" id="ARBA00022989"/>
    </source>
</evidence>
<keyword evidence="7 12" id="KW-0472">Membrane</keyword>
<evidence type="ECO:0000259" key="13">
    <source>
        <dbReference type="PROSITE" id="PS50259"/>
    </source>
</evidence>
<feature type="domain" description="G-protein coupled receptors family 3 profile" evidence="13">
    <location>
        <begin position="594"/>
        <end position="855"/>
    </location>
</feature>
<feature type="transmembrane region" description="Helical" evidence="12">
    <location>
        <begin position="594"/>
        <end position="616"/>
    </location>
</feature>
<protein>
    <recommendedName>
        <fullName evidence="13">G-protein coupled receptors family 3 profile domain-containing protein</fullName>
    </recommendedName>
</protein>
<evidence type="ECO:0000256" key="10">
    <source>
        <dbReference type="ARBA" id="ARBA00023224"/>
    </source>
</evidence>
<dbReference type="InterPro" id="IPR000162">
    <property type="entry name" value="GPCR_3_mtglu_rcpt"/>
</dbReference>
<keyword evidence="9" id="KW-0325">Glycoprotein</keyword>
<dbReference type="InterPro" id="IPR038550">
    <property type="entry name" value="GPCR_3_9-Cys_sf"/>
</dbReference>
<dbReference type="Proteomes" id="UP000663834">
    <property type="component" value="Unassembled WGS sequence"/>
</dbReference>
<evidence type="ECO:0000313" key="14">
    <source>
        <dbReference type="EMBL" id="CAF1592338.1"/>
    </source>
</evidence>
<keyword evidence="5 12" id="KW-1133">Transmembrane helix</keyword>
<evidence type="ECO:0000256" key="6">
    <source>
        <dbReference type="ARBA" id="ARBA00023040"/>
    </source>
</evidence>
<evidence type="ECO:0000256" key="9">
    <source>
        <dbReference type="ARBA" id="ARBA00023180"/>
    </source>
</evidence>